<dbReference type="CDD" id="cd01106">
    <property type="entry name" value="HTH_TipAL-Mta"/>
    <property type="match status" value="1"/>
</dbReference>
<gene>
    <name evidence="3" type="ORF">GCM10009825_26360</name>
</gene>
<keyword evidence="1" id="KW-0238">DNA-binding</keyword>
<dbReference type="PANTHER" id="PTHR30204">
    <property type="entry name" value="REDOX-CYCLING DRUG-SENSING TRANSCRIPTIONAL ACTIVATOR SOXR"/>
    <property type="match status" value="1"/>
</dbReference>
<dbReference type="InterPro" id="IPR009061">
    <property type="entry name" value="DNA-bd_dom_put_sf"/>
</dbReference>
<dbReference type="PANTHER" id="PTHR30204:SF97">
    <property type="entry name" value="MERR FAMILY REGULATORY PROTEIN"/>
    <property type="match status" value="1"/>
</dbReference>
<dbReference type="InterPro" id="IPR000551">
    <property type="entry name" value="MerR-type_HTH_dom"/>
</dbReference>
<comment type="caution">
    <text evidence="3">The sequence shown here is derived from an EMBL/GenBank/DDBJ whole genome shotgun (WGS) entry which is preliminary data.</text>
</comment>
<feature type="domain" description="HTH merR-type" evidence="2">
    <location>
        <begin position="1"/>
        <end position="71"/>
    </location>
</feature>
<dbReference type="PROSITE" id="PS50937">
    <property type="entry name" value="HTH_MERR_2"/>
    <property type="match status" value="1"/>
</dbReference>
<dbReference type="EMBL" id="BAAAQB010000037">
    <property type="protein sequence ID" value="GAA2139425.1"/>
    <property type="molecule type" value="Genomic_DNA"/>
</dbReference>
<dbReference type="Pfam" id="PF07739">
    <property type="entry name" value="TipAS"/>
    <property type="match status" value="2"/>
</dbReference>
<dbReference type="SUPFAM" id="SSF89082">
    <property type="entry name" value="Antibiotic binding domain of TipA-like multidrug resistance regulators"/>
    <property type="match status" value="1"/>
</dbReference>
<dbReference type="Pfam" id="PF13411">
    <property type="entry name" value="MerR_1"/>
    <property type="match status" value="1"/>
</dbReference>
<sequence>MDWSVQQIAKLAGTSGRTLRHYDDIGLLKPSRTGNNGYRYYGPDSLVRLQRILLLRDLGLGLPAIADVLAGQADAEYALGRHLEWLQMEQDRLGRQIASVRHTIEALQAGGKIMAEEMFDGFDHTRYRDEVQQRWGQDAYATSDAWWRGMQAEEKAAWQEQSRQLGADWRAAAESGVTADSVQAQDLARRHVEWLRGIPGTPAAPPAAGGGGAGARAAGGTAVAVPDIKGYVTGLGEMYVADPRFAANYGGAEGAAFVRDALRLYAETRLSPAPPSPRD</sequence>
<dbReference type="Gene3D" id="1.10.1660.10">
    <property type="match status" value="1"/>
</dbReference>
<dbReference type="Proteomes" id="UP001500102">
    <property type="component" value="Unassembled WGS sequence"/>
</dbReference>
<dbReference type="InterPro" id="IPR012925">
    <property type="entry name" value="TipAS_dom"/>
</dbReference>
<dbReference type="InterPro" id="IPR036244">
    <property type="entry name" value="TipA-like_antibiotic-bd"/>
</dbReference>
<dbReference type="SMART" id="SM00422">
    <property type="entry name" value="HTH_MERR"/>
    <property type="match status" value="1"/>
</dbReference>
<dbReference type="RefSeq" id="WP_344366570.1">
    <property type="nucleotide sequence ID" value="NZ_BAAAQB010000037.1"/>
</dbReference>
<evidence type="ECO:0000259" key="2">
    <source>
        <dbReference type="PROSITE" id="PS50937"/>
    </source>
</evidence>
<proteinExistence type="predicted"/>
<dbReference type="SUPFAM" id="SSF46955">
    <property type="entry name" value="Putative DNA-binding domain"/>
    <property type="match status" value="1"/>
</dbReference>
<evidence type="ECO:0000313" key="3">
    <source>
        <dbReference type="EMBL" id="GAA2139425.1"/>
    </source>
</evidence>
<dbReference type="Gene3D" id="1.10.490.50">
    <property type="entry name" value="Antibiotic binding domain of TipA-like multidrug resistance regulators"/>
    <property type="match status" value="1"/>
</dbReference>
<dbReference type="InterPro" id="IPR047057">
    <property type="entry name" value="MerR_fam"/>
</dbReference>
<evidence type="ECO:0000256" key="1">
    <source>
        <dbReference type="ARBA" id="ARBA00023125"/>
    </source>
</evidence>
<organism evidence="3 4">
    <name type="scientific">Arthrobacter humicola</name>
    <dbReference type="NCBI Taxonomy" id="409291"/>
    <lineage>
        <taxon>Bacteria</taxon>
        <taxon>Bacillati</taxon>
        <taxon>Actinomycetota</taxon>
        <taxon>Actinomycetes</taxon>
        <taxon>Micrococcales</taxon>
        <taxon>Micrococcaceae</taxon>
        <taxon>Arthrobacter</taxon>
    </lineage>
</organism>
<reference evidence="4" key="1">
    <citation type="journal article" date="2019" name="Int. J. Syst. Evol. Microbiol.">
        <title>The Global Catalogue of Microorganisms (GCM) 10K type strain sequencing project: providing services to taxonomists for standard genome sequencing and annotation.</title>
        <authorList>
            <consortium name="The Broad Institute Genomics Platform"/>
            <consortium name="The Broad Institute Genome Sequencing Center for Infectious Disease"/>
            <person name="Wu L."/>
            <person name="Ma J."/>
        </authorList>
    </citation>
    <scope>NUCLEOTIDE SEQUENCE [LARGE SCALE GENOMIC DNA]</scope>
    <source>
        <strain evidence="4">JCM 15921</strain>
    </source>
</reference>
<keyword evidence="4" id="KW-1185">Reference proteome</keyword>
<protein>
    <submittedName>
        <fullName evidence="3">TipAS antibiotic-recognition domain-containing protein</fullName>
    </submittedName>
</protein>
<accession>A0ABP5KYY2</accession>
<evidence type="ECO:0000313" key="4">
    <source>
        <dbReference type="Proteomes" id="UP001500102"/>
    </source>
</evidence>
<name>A0ABP5KYY2_9MICC</name>